<name>A0A8S5PYV4_9CAUD</name>
<organism evidence="1">
    <name type="scientific">Siphoviridae sp. ct2vX3</name>
    <dbReference type="NCBI Taxonomy" id="2825318"/>
    <lineage>
        <taxon>Viruses</taxon>
        <taxon>Duplodnaviria</taxon>
        <taxon>Heunggongvirae</taxon>
        <taxon>Uroviricota</taxon>
        <taxon>Caudoviricetes</taxon>
    </lineage>
</organism>
<accession>A0A8S5PYV4</accession>
<protein>
    <submittedName>
        <fullName evidence="1">Uncharacterized protein</fullName>
    </submittedName>
</protein>
<reference evidence="1" key="1">
    <citation type="journal article" date="2021" name="Proc. Natl. Acad. Sci. U.S.A.">
        <title>A Catalog of Tens of Thousands of Viruses from Human Metagenomes Reveals Hidden Associations with Chronic Diseases.</title>
        <authorList>
            <person name="Tisza M.J."/>
            <person name="Buck C.B."/>
        </authorList>
    </citation>
    <scope>NUCLEOTIDE SEQUENCE</scope>
    <source>
        <strain evidence="1">Ct2vX3</strain>
    </source>
</reference>
<evidence type="ECO:0000313" key="1">
    <source>
        <dbReference type="EMBL" id="DAE11683.1"/>
    </source>
</evidence>
<proteinExistence type="predicted"/>
<sequence>MAPLLSIPFLIYSAFYSFESFFQDALRCRSTWSI</sequence>
<dbReference type="EMBL" id="BK015535">
    <property type="protein sequence ID" value="DAE11683.1"/>
    <property type="molecule type" value="Genomic_DNA"/>
</dbReference>